<feature type="transmembrane region" description="Helical" evidence="2">
    <location>
        <begin position="173"/>
        <end position="194"/>
    </location>
</feature>
<organism evidence="3 4">
    <name type="scientific">Zingiber officinale</name>
    <name type="common">Ginger</name>
    <name type="synonym">Amomum zingiber</name>
    <dbReference type="NCBI Taxonomy" id="94328"/>
    <lineage>
        <taxon>Eukaryota</taxon>
        <taxon>Viridiplantae</taxon>
        <taxon>Streptophyta</taxon>
        <taxon>Embryophyta</taxon>
        <taxon>Tracheophyta</taxon>
        <taxon>Spermatophyta</taxon>
        <taxon>Magnoliopsida</taxon>
        <taxon>Liliopsida</taxon>
        <taxon>Zingiberales</taxon>
        <taxon>Zingiberaceae</taxon>
        <taxon>Zingiber</taxon>
    </lineage>
</organism>
<dbReference type="InterPro" id="IPR004142">
    <property type="entry name" value="NDRG"/>
</dbReference>
<reference evidence="3 4" key="1">
    <citation type="submission" date="2020-08" db="EMBL/GenBank/DDBJ databases">
        <title>Plant Genome Project.</title>
        <authorList>
            <person name="Zhang R.-G."/>
        </authorList>
    </citation>
    <scope>NUCLEOTIDE SEQUENCE [LARGE SCALE GENOMIC DNA]</scope>
    <source>
        <tissue evidence="3">Rhizome</tissue>
    </source>
</reference>
<keyword evidence="2" id="KW-0472">Membrane</keyword>
<dbReference type="Proteomes" id="UP000734854">
    <property type="component" value="Unassembled WGS sequence"/>
</dbReference>
<protein>
    <recommendedName>
        <fullName evidence="5">Pollen-specific protein SF21</fullName>
    </recommendedName>
</protein>
<evidence type="ECO:0008006" key="5">
    <source>
        <dbReference type="Google" id="ProtNLM"/>
    </source>
</evidence>
<name>A0A8J5LXE4_ZINOF</name>
<proteinExistence type="inferred from homology"/>
<feature type="transmembrane region" description="Helical" evidence="2">
    <location>
        <begin position="235"/>
        <end position="258"/>
    </location>
</feature>
<dbReference type="Gene3D" id="3.40.50.1820">
    <property type="entry name" value="alpha/beta hydrolase"/>
    <property type="match status" value="1"/>
</dbReference>
<keyword evidence="2" id="KW-0812">Transmembrane</keyword>
<evidence type="ECO:0000313" key="3">
    <source>
        <dbReference type="EMBL" id="KAG6526591.1"/>
    </source>
</evidence>
<evidence type="ECO:0000256" key="1">
    <source>
        <dbReference type="ARBA" id="ARBA00005598"/>
    </source>
</evidence>
<sequence>MAFIFANALKEVLGKQEINGAGYKWEEGLSVVAEEKRRKEEERRELGKGLRPVGVLFAEPSIRSMAESSDSVSVDVERIAFGGSEFFCVLTFSVLINDCPVKFAFRSNELVRLLTSEEHLINTRHGVVSVSVFGDHDKPALITYPDVALNFFSLQFLLLMCHASKDYSFLLKLLHYCFTISASIISALQVMRYIDISLTFLFPFVLEMGAVPISSNAPIPSVDDLADQVAAVLNYFGLGSVMCLGVLAGAYILTLFSIKYKERVLGLIVVSPLCKAPSWTEWLCNKVLCNFLYFYGMCGLIKDCLLQRYFSKEICGFTTQFPESEIAKACRNLLDQRQSTNVWRYLHSINRRYDITNGLQQLLCRTLVFVGESSPFHCDALHMMSKLDSRFSALVEVQACGSMVTEEQPHAMMIPLEYFFMGYGLYRHNQYSYSPRSPLSPCCISPELLSPESLGVKLKPIKTRVSNEV</sequence>
<dbReference type="EMBL" id="JACMSC010000004">
    <property type="protein sequence ID" value="KAG6526591.1"/>
    <property type="molecule type" value="Genomic_DNA"/>
</dbReference>
<comment type="similarity">
    <text evidence="1">Belongs to the NDRG family.</text>
</comment>
<comment type="caution">
    <text evidence="3">The sequence shown here is derived from an EMBL/GenBank/DDBJ whole genome shotgun (WGS) entry which is preliminary data.</text>
</comment>
<gene>
    <name evidence="3" type="ORF">ZIOFF_016583</name>
</gene>
<keyword evidence="4" id="KW-1185">Reference proteome</keyword>
<dbReference type="Pfam" id="PF03096">
    <property type="entry name" value="Ndr"/>
    <property type="match status" value="2"/>
</dbReference>
<dbReference type="AlphaFoldDB" id="A0A8J5LXE4"/>
<dbReference type="InterPro" id="IPR029058">
    <property type="entry name" value="AB_hydrolase_fold"/>
</dbReference>
<evidence type="ECO:0000256" key="2">
    <source>
        <dbReference type="SAM" id="Phobius"/>
    </source>
</evidence>
<dbReference type="SUPFAM" id="SSF53474">
    <property type="entry name" value="alpha/beta-Hydrolases"/>
    <property type="match status" value="1"/>
</dbReference>
<evidence type="ECO:0000313" key="4">
    <source>
        <dbReference type="Proteomes" id="UP000734854"/>
    </source>
</evidence>
<keyword evidence="2" id="KW-1133">Transmembrane helix</keyword>
<dbReference type="PANTHER" id="PTHR11034">
    <property type="entry name" value="N-MYC DOWNSTREAM REGULATED"/>
    <property type="match status" value="1"/>
</dbReference>
<accession>A0A8J5LXE4</accession>